<dbReference type="InterPro" id="IPR000524">
    <property type="entry name" value="Tscrpt_reg_HTH_GntR"/>
</dbReference>
<evidence type="ECO:0000256" key="1">
    <source>
        <dbReference type="ARBA" id="ARBA00023015"/>
    </source>
</evidence>
<keyword evidence="3" id="KW-0804">Transcription</keyword>
<keyword evidence="6" id="KW-1185">Reference proteome</keyword>
<sequence>MAKESQAKQVSLTQEVAERIRDAIVQAEFDLGEAIPEDSLAEAMGISRTPVREAMRILQMEGLVEVVPKSGTYVFNPTEEELLELCEFRIALELKASILAMRRAAPETLASLNEALEMMRRAREGNDMRMYSMADMAFHNAFFEHCGNRYLRHAYVTSLARVSALRTHLAVTGEAETDRSFVDHARIAQLFERRDEEPLPEILEEHILRTKTHYLRALANRARAARQNGGRAGRMRRKLGIAG</sequence>
<organism evidence="5 6">
    <name type="scientific">Azospirillum melinis</name>
    <dbReference type="NCBI Taxonomy" id="328839"/>
    <lineage>
        <taxon>Bacteria</taxon>
        <taxon>Pseudomonadati</taxon>
        <taxon>Pseudomonadota</taxon>
        <taxon>Alphaproteobacteria</taxon>
        <taxon>Rhodospirillales</taxon>
        <taxon>Azospirillaceae</taxon>
        <taxon>Azospirillum</taxon>
    </lineage>
</organism>
<feature type="domain" description="HTH gntR-type" evidence="4">
    <location>
        <begin position="10"/>
        <end position="77"/>
    </location>
</feature>
<dbReference type="SMART" id="SM00345">
    <property type="entry name" value="HTH_GNTR"/>
    <property type="match status" value="1"/>
</dbReference>
<comment type="caution">
    <text evidence="5">The sequence shown here is derived from an EMBL/GenBank/DDBJ whole genome shotgun (WGS) entry which is preliminary data.</text>
</comment>
<dbReference type="Proteomes" id="UP000605086">
    <property type="component" value="Unassembled WGS sequence"/>
</dbReference>
<dbReference type="InterPro" id="IPR036390">
    <property type="entry name" value="WH_DNA-bd_sf"/>
</dbReference>
<dbReference type="Pfam" id="PF00392">
    <property type="entry name" value="GntR"/>
    <property type="match status" value="1"/>
</dbReference>
<protein>
    <submittedName>
        <fullName evidence="5">GntR family transcriptional regulator</fullName>
    </submittedName>
</protein>
<dbReference type="Pfam" id="PF07729">
    <property type="entry name" value="FCD"/>
    <property type="match status" value="1"/>
</dbReference>
<dbReference type="SMART" id="SM00895">
    <property type="entry name" value="FCD"/>
    <property type="match status" value="1"/>
</dbReference>
<accession>A0ABX2KNP4</accession>
<evidence type="ECO:0000256" key="2">
    <source>
        <dbReference type="ARBA" id="ARBA00023125"/>
    </source>
</evidence>
<dbReference type="Gene3D" id="1.20.120.530">
    <property type="entry name" value="GntR ligand-binding domain-like"/>
    <property type="match status" value="1"/>
</dbReference>
<dbReference type="InterPro" id="IPR036388">
    <property type="entry name" value="WH-like_DNA-bd_sf"/>
</dbReference>
<evidence type="ECO:0000256" key="3">
    <source>
        <dbReference type="ARBA" id="ARBA00023163"/>
    </source>
</evidence>
<evidence type="ECO:0000313" key="6">
    <source>
        <dbReference type="Proteomes" id="UP000605086"/>
    </source>
</evidence>
<keyword evidence="1" id="KW-0805">Transcription regulation</keyword>
<dbReference type="PROSITE" id="PS50949">
    <property type="entry name" value="HTH_GNTR"/>
    <property type="match status" value="1"/>
</dbReference>
<dbReference type="Gene3D" id="1.10.10.10">
    <property type="entry name" value="Winged helix-like DNA-binding domain superfamily/Winged helix DNA-binding domain"/>
    <property type="match status" value="1"/>
</dbReference>
<reference evidence="5 6" key="1">
    <citation type="submission" date="2019-10" db="EMBL/GenBank/DDBJ databases">
        <title>Genome sequence of Azospirillum melinis.</title>
        <authorList>
            <person name="Ambrosini A."/>
            <person name="Sant'Anna F.H."/>
            <person name="Cassan F.D."/>
            <person name="Souza E.M."/>
            <person name="Passaglia L.M.P."/>
        </authorList>
    </citation>
    <scope>NUCLEOTIDE SEQUENCE [LARGE SCALE GENOMIC DNA]</scope>
    <source>
        <strain evidence="5 6">TMCY0552</strain>
    </source>
</reference>
<gene>
    <name evidence="5" type="ORF">GBZ48_33930</name>
</gene>
<dbReference type="InterPro" id="IPR011711">
    <property type="entry name" value="GntR_C"/>
</dbReference>
<proteinExistence type="predicted"/>
<dbReference type="PRINTS" id="PR00035">
    <property type="entry name" value="HTHGNTR"/>
</dbReference>
<evidence type="ECO:0000259" key="4">
    <source>
        <dbReference type="PROSITE" id="PS50949"/>
    </source>
</evidence>
<dbReference type="SUPFAM" id="SSF46785">
    <property type="entry name" value="Winged helix' DNA-binding domain"/>
    <property type="match status" value="1"/>
</dbReference>
<dbReference type="RefSeq" id="WP_174475058.1">
    <property type="nucleotide sequence ID" value="NZ_JAGINN010000039.1"/>
</dbReference>
<dbReference type="InterPro" id="IPR008920">
    <property type="entry name" value="TF_FadR/GntR_C"/>
</dbReference>
<name>A0ABX2KNP4_9PROT</name>
<dbReference type="PANTHER" id="PTHR43537">
    <property type="entry name" value="TRANSCRIPTIONAL REGULATOR, GNTR FAMILY"/>
    <property type="match status" value="1"/>
</dbReference>
<dbReference type="EMBL" id="WHOS01000093">
    <property type="protein sequence ID" value="NUB04212.1"/>
    <property type="molecule type" value="Genomic_DNA"/>
</dbReference>
<dbReference type="PANTHER" id="PTHR43537:SF50">
    <property type="entry name" value="TRANSCRIPTIONAL REGULATORY PROTEIN"/>
    <property type="match status" value="1"/>
</dbReference>
<dbReference type="CDD" id="cd07377">
    <property type="entry name" value="WHTH_GntR"/>
    <property type="match status" value="1"/>
</dbReference>
<evidence type="ECO:0000313" key="5">
    <source>
        <dbReference type="EMBL" id="NUB04212.1"/>
    </source>
</evidence>
<dbReference type="SUPFAM" id="SSF48008">
    <property type="entry name" value="GntR ligand-binding domain-like"/>
    <property type="match status" value="1"/>
</dbReference>
<keyword evidence="2" id="KW-0238">DNA-binding</keyword>